<dbReference type="Pfam" id="PF02558">
    <property type="entry name" value="ApbA"/>
    <property type="match status" value="1"/>
</dbReference>
<evidence type="ECO:0000256" key="10">
    <source>
        <dbReference type="ARBA" id="ARBA00048793"/>
    </source>
</evidence>
<dbReference type="SUPFAM" id="SSF51735">
    <property type="entry name" value="NAD(P)-binding Rossmann-fold domains"/>
    <property type="match status" value="1"/>
</dbReference>
<dbReference type="InterPro" id="IPR036291">
    <property type="entry name" value="NAD(P)-bd_dom_sf"/>
</dbReference>
<dbReference type="Proteomes" id="UP000272238">
    <property type="component" value="Unassembled WGS sequence"/>
</dbReference>
<evidence type="ECO:0000313" key="15">
    <source>
        <dbReference type="Proteomes" id="UP000272238"/>
    </source>
</evidence>
<dbReference type="GO" id="GO:0015940">
    <property type="term" value="P:pantothenate biosynthetic process"/>
    <property type="evidence" value="ECO:0007669"/>
    <property type="project" value="UniProtKB-UniPathway"/>
</dbReference>
<keyword evidence="15" id="KW-1185">Reference proteome</keyword>
<evidence type="ECO:0000256" key="6">
    <source>
        <dbReference type="ARBA" id="ARBA00022655"/>
    </source>
</evidence>
<dbReference type="InterPro" id="IPR050838">
    <property type="entry name" value="Ketopantoate_reductase"/>
</dbReference>
<evidence type="ECO:0000256" key="11">
    <source>
        <dbReference type="RuleBase" id="RU362068"/>
    </source>
</evidence>
<dbReference type="SUPFAM" id="SSF48179">
    <property type="entry name" value="6-phosphogluconate dehydrogenase C-terminal domain-like"/>
    <property type="match status" value="1"/>
</dbReference>
<keyword evidence="6 11" id="KW-0566">Pantothenate biosynthesis</keyword>
<evidence type="ECO:0000256" key="5">
    <source>
        <dbReference type="ARBA" id="ARBA00019465"/>
    </source>
</evidence>
<evidence type="ECO:0000256" key="9">
    <source>
        <dbReference type="ARBA" id="ARBA00032024"/>
    </source>
</evidence>
<comment type="pathway">
    <text evidence="2 11">Cofactor biosynthesis; (R)-pantothenate biosynthesis; (R)-pantoate from 3-methyl-2-oxobutanoate: step 2/2.</text>
</comment>
<evidence type="ECO:0000313" key="14">
    <source>
        <dbReference type="EMBL" id="RKQ19698.1"/>
    </source>
</evidence>
<dbReference type="RefSeq" id="WP_121212889.1">
    <property type="nucleotide sequence ID" value="NZ_RBZN01000002.1"/>
</dbReference>
<dbReference type="EC" id="1.1.1.169" evidence="4 11"/>
<feature type="domain" description="Ketopantoate reductase N-terminal" evidence="12">
    <location>
        <begin position="3"/>
        <end position="147"/>
    </location>
</feature>
<dbReference type="GO" id="GO:0050661">
    <property type="term" value="F:NADP binding"/>
    <property type="evidence" value="ECO:0007669"/>
    <property type="project" value="TreeGrafter"/>
</dbReference>
<evidence type="ECO:0000256" key="4">
    <source>
        <dbReference type="ARBA" id="ARBA00013014"/>
    </source>
</evidence>
<dbReference type="PANTHER" id="PTHR43765:SF2">
    <property type="entry name" value="2-DEHYDROPANTOATE 2-REDUCTASE"/>
    <property type="match status" value="1"/>
</dbReference>
<keyword evidence="7 11" id="KW-0521">NADP</keyword>
<dbReference type="GO" id="GO:0008677">
    <property type="term" value="F:2-dehydropantoate 2-reductase activity"/>
    <property type="evidence" value="ECO:0007669"/>
    <property type="project" value="UniProtKB-EC"/>
</dbReference>
<dbReference type="UniPathway" id="UPA00028">
    <property type="reaction ID" value="UER00004"/>
</dbReference>
<evidence type="ECO:0000259" key="13">
    <source>
        <dbReference type="Pfam" id="PF08546"/>
    </source>
</evidence>
<name>A0A494ZC00_9BACL</name>
<dbReference type="InterPro" id="IPR008927">
    <property type="entry name" value="6-PGluconate_DH-like_C_sf"/>
</dbReference>
<dbReference type="InterPro" id="IPR003710">
    <property type="entry name" value="ApbA"/>
</dbReference>
<dbReference type="GO" id="GO:0005737">
    <property type="term" value="C:cytoplasm"/>
    <property type="evidence" value="ECO:0007669"/>
    <property type="project" value="TreeGrafter"/>
</dbReference>
<comment type="similarity">
    <text evidence="3 11">Belongs to the ketopantoate reductase family.</text>
</comment>
<dbReference type="InterPro" id="IPR013752">
    <property type="entry name" value="KPA_reductase"/>
</dbReference>
<evidence type="ECO:0000256" key="3">
    <source>
        <dbReference type="ARBA" id="ARBA00007870"/>
    </source>
</evidence>
<dbReference type="InterPro" id="IPR013332">
    <property type="entry name" value="KPR_N"/>
</dbReference>
<dbReference type="Gene3D" id="1.10.1040.10">
    <property type="entry name" value="N-(1-d-carboxylethyl)-l-norvaline Dehydrogenase, domain 2"/>
    <property type="match status" value="1"/>
</dbReference>
<sequence>MKITIIGAGSVGMLVASFLSESFHDISLIVRSNEQTIALHEHGLVRENLDGTISKTKVNIKSHLTPLSEDTLIIVAVKYNQLQNIYKILETQHKNIPILFLQNGLAHYEEALCLPQETILFGSCQFGAEKINQYTVAHRGIGVLKLAMGRGKEKILHTLSELKIQNFPTEYIENAEQMLFEKALLNCFINPLTTLLMVKNGELVENVHSLKLLEDLYNELMDAFPEERERFQFADVKKLCIQTASNTSSMLADRIHNRQTEVKTIVGAVIKKAQVRGKSLPILSTLYHLLLAVEESGEKM</sequence>
<keyword evidence="8 11" id="KW-0560">Oxidoreductase</keyword>
<comment type="catalytic activity">
    <reaction evidence="10 11">
        <text>(R)-pantoate + NADP(+) = 2-dehydropantoate + NADPH + H(+)</text>
        <dbReference type="Rhea" id="RHEA:16233"/>
        <dbReference type="ChEBI" id="CHEBI:11561"/>
        <dbReference type="ChEBI" id="CHEBI:15378"/>
        <dbReference type="ChEBI" id="CHEBI:15980"/>
        <dbReference type="ChEBI" id="CHEBI:57783"/>
        <dbReference type="ChEBI" id="CHEBI:58349"/>
        <dbReference type="EC" id="1.1.1.169"/>
    </reaction>
</comment>
<evidence type="ECO:0000256" key="2">
    <source>
        <dbReference type="ARBA" id="ARBA00004994"/>
    </source>
</evidence>
<evidence type="ECO:0000256" key="1">
    <source>
        <dbReference type="ARBA" id="ARBA00002919"/>
    </source>
</evidence>
<gene>
    <name evidence="14" type="ORF">D8M03_01380</name>
</gene>
<evidence type="ECO:0000259" key="12">
    <source>
        <dbReference type="Pfam" id="PF02558"/>
    </source>
</evidence>
<dbReference type="PANTHER" id="PTHR43765">
    <property type="entry name" value="2-DEHYDROPANTOATE 2-REDUCTASE-RELATED"/>
    <property type="match status" value="1"/>
</dbReference>
<dbReference type="NCBIfam" id="TIGR00745">
    <property type="entry name" value="apbA_panE"/>
    <property type="match status" value="1"/>
</dbReference>
<dbReference type="AlphaFoldDB" id="A0A494ZC00"/>
<comment type="caution">
    <text evidence="14">The sequence shown here is derived from an EMBL/GenBank/DDBJ whole genome shotgun (WGS) entry which is preliminary data.</text>
</comment>
<protein>
    <recommendedName>
        <fullName evidence="5 11">2-dehydropantoate 2-reductase</fullName>
        <ecNumber evidence="4 11">1.1.1.169</ecNumber>
    </recommendedName>
    <alternativeName>
        <fullName evidence="9 11">Ketopantoate reductase</fullName>
    </alternativeName>
</protein>
<dbReference type="Pfam" id="PF08546">
    <property type="entry name" value="ApbA_C"/>
    <property type="match status" value="1"/>
</dbReference>
<accession>A0A494ZC00</accession>
<proteinExistence type="inferred from homology"/>
<organism evidence="14 15">
    <name type="scientific">Ureibacillus endophyticus</name>
    <dbReference type="NCBI Taxonomy" id="1978490"/>
    <lineage>
        <taxon>Bacteria</taxon>
        <taxon>Bacillati</taxon>
        <taxon>Bacillota</taxon>
        <taxon>Bacilli</taxon>
        <taxon>Bacillales</taxon>
        <taxon>Caryophanaceae</taxon>
        <taxon>Ureibacillus</taxon>
    </lineage>
</organism>
<dbReference type="InterPro" id="IPR013328">
    <property type="entry name" value="6PGD_dom2"/>
</dbReference>
<evidence type="ECO:0000256" key="7">
    <source>
        <dbReference type="ARBA" id="ARBA00022857"/>
    </source>
</evidence>
<dbReference type="EMBL" id="RBZN01000002">
    <property type="protein sequence ID" value="RKQ19698.1"/>
    <property type="molecule type" value="Genomic_DNA"/>
</dbReference>
<dbReference type="OrthoDB" id="9800163at2"/>
<reference evidence="14 15" key="1">
    <citation type="journal article" date="2016" name="Antonie Van Leeuwenhoek">
        <title>Lysinibacillus endophyticus sp. nov., an indole-3-acetic acid producing endophytic bacterium isolated from corn root (Zea mays cv. Xinken-5).</title>
        <authorList>
            <person name="Yu J."/>
            <person name="Guan X."/>
            <person name="Liu C."/>
            <person name="Xiang W."/>
            <person name="Yu Z."/>
            <person name="Liu X."/>
            <person name="Wang G."/>
        </authorList>
    </citation>
    <scope>NUCLEOTIDE SEQUENCE [LARGE SCALE GENOMIC DNA]</scope>
    <source>
        <strain evidence="14 15">DSM 100506</strain>
    </source>
</reference>
<evidence type="ECO:0000256" key="8">
    <source>
        <dbReference type="ARBA" id="ARBA00023002"/>
    </source>
</evidence>
<dbReference type="Gene3D" id="3.40.50.720">
    <property type="entry name" value="NAD(P)-binding Rossmann-like Domain"/>
    <property type="match status" value="1"/>
</dbReference>
<feature type="domain" description="Ketopantoate reductase C-terminal" evidence="13">
    <location>
        <begin position="175"/>
        <end position="293"/>
    </location>
</feature>
<comment type="function">
    <text evidence="1 11">Catalyzes the NADPH-dependent reduction of ketopantoate into pantoic acid.</text>
</comment>